<protein>
    <submittedName>
        <fullName evidence="1">Uncharacterized protein</fullName>
    </submittedName>
</protein>
<reference evidence="1 2" key="1">
    <citation type="journal article" date="2023" name="Nucleic Acids Res.">
        <title>The hologenome of Daphnia magna reveals possible DNA methylation and microbiome-mediated evolution of the host genome.</title>
        <authorList>
            <person name="Chaturvedi A."/>
            <person name="Li X."/>
            <person name="Dhandapani V."/>
            <person name="Marshall H."/>
            <person name="Kissane S."/>
            <person name="Cuenca-Cambronero M."/>
            <person name="Asole G."/>
            <person name="Calvet F."/>
            <person name="Ruiz-Romero M."/>
            <person name="Marangio P."/>
            <person name="Guigo R."/>
            <person name="Rago D."/>
            <person name="Mirbahai L."/>
            <person name="Eastwood N."/>
            <person name="Colbourne J.K."/>
            <person name="Zhou J."/>
            <person name="Mallon E."/>
            <person name="Orsini L."/>
        </authorList>
    </citation>
    <scope>NUCLEOTIDE SEQUENCE [LARGE SCALE GENOMIC DNA]</scope>
    <source>
        <strain evidence="1">LRV0_1</strain>
    </source>
</reference>
<name>A0ABR0AC25_9CRUS</name>
<keyword evidence="2" id="KW-1185">Reference proteome</keyword>
<accession>A0ABR0AC25</accession>
<organism evidence="1 2">
    <name type="scientific">Daphnia magna</name>
    <dbReference type="NCBI Taxonomy" id="35525"/>
    <lineage>
        <taxon>Eukaryota</taxon>
        <taxon>Metazoa</taxon>
        <taxon>Ecdysozoa</taxon>
        <taxon>Arthropoda</taxon>
        <taxon>Crustacea</taxon>
        <taxon>Branchiopoda</taxon>
        <taxon>Diplostraca</taxon>
        <taxon>Cladocera</taxon>
        <taxon>Anomopoda</taxon>
        <taxon>Daphniidae</taxon>
        <taxon>Daphnia</taxon>
    </lineage>
</organism>
<evidence type="ECO:0000313" key="1">
    <source>
        <dbReference type="EMBL" id="KAK4022584.1"/>
    </source>
</evidence>
<sequence>MGFYKISITKAKCENDSGIKTDIVKALGRCYPGSYYTSFRPKTAHQESHDSGYLNEEEQ</sequence>
<comment type="caution">
    <text evidence="1">The sequence shown here is derived from an EMBL/GenBank/DDBJ whole genome shotgun (WGS) entry which is preliminary data.</text>
</comment>
<dbReference type="Proteomes" id="UP001234178">
    <property type="component" value="Unassembled WGS sequence"/>
</dbReference>
<gene>
    <name evidence="1" type="ORF">OUZ56_008043</name>
</gene>
<dbReference type="EMBL" id="JAOYFB010000037">
    <property type="protein sequence ID" value="KAK4022584.1"/>
    <property type="molecule type" value="Genomic_DNA"/>
</dbReference>
<evidence type="ECO:0000313" key="2">
    <source>
        <dbReference type="Proteomes" id="UP001234178"/>
    </source>
</evidence>
<proteinExistence type="predicted"/>